<evidence type="ECO:0000313" key="2">
    <source>
        <dbReference type="Proteomes" id="UP000031307"/>
    </source>
</evidence>
<dbReference type="PATRIC" id="fig|83552.4.peg.148"/>
<gene>
    <name evidence="1" type="ORF">DB43_DQ00050</name>
</gene>
<sequence>MEKIRTIHANLSELLNSKAPVSEKDTNDIIRLYQLLTPNTRVHLSETISPKIFA</sequence>
<comment type="caution">
    <text evidence="1">The sequence shown here is derived from an EMBL/GenBank/DDBJ whole genome shotgun (WGS) entry which is preliminary data.</text>
</comment>
<reference evidence="1 2" key="1">
    <citation type="journal article" date="2014" name="Mol. Biol. Evol.">
        <title>Massive expansion of Ubiquitination-related gene families within the Chlamydiae.</title>
        <authorList>
            <person name="Domman D."/>
            <person name="Collingro A."/>
            <person name="Lagkouvardos I."/>
            <person name="Gehre L."/>
            <person name="Weinmaier T."/>
            <person name="Rattei T."/>
            <person name="Subtil A."/>
            <person name="Horn M."/>
        </authorList>
    </citation>
    <scope>NUCLEOTIDE SEQUENCE [LARGE SCALE GENOMIC DNA]</scope>
    <source>
        <strain evidence="1 2">OEW1</strain>
    </source>
</reference>
<evidence type="ECO:0000313" key="1">
    <source>
        <dbReference type="EMBL" id="KIA78623.1"/>
    </source>
</evidence>
<organism evidence="1 2">
    <name type="scientific">Parachlamydia acanthamoebae</name>
    <dbReference type="NCBI Taxonomy" id="83552"/>
    <lineage>
        <taxon>Bacteria</taxon>
        <taxon>Pseudomonadati</taxon>
        <taxon>Chlamydiota</taxon>
        <taxon>Chlamydiia</taxon>
        <taxon>Parachlamydiales</taxon>
        <taxon>Parachlamydiaceae</taxon>
        <taxon>Parachlamydia</taxon>
    </lineage>
</organism>
<name>A0A0C1EF35_9BACT</name>
<dbReference type="RefSeq" id="WP_013924511.1">
    <property type="nucleotide sequence ID" value="NZ_JASBUT010000004.1"/>
</dbReference>
<dbReference type="EMBL" id="JSAM01000011">
    <property type="protein sequence ID" value="KIA78623.1"/>
    <property type="molecule type" value="Genomic_DNA"/>
</dbReference>
<accession>A0A0C1EF35</accession>
<proteinExistence type="predicted"/>
<dbReference type="Proteomes" id="UP000031307">
    <property type="component" value="Unassembled WGS sequence"/>
</dbReference>
<protein>
    <submittedName>
        <fullName evidence="1">Uncharacterized protein</fullName>
    </submittedName>
</protein>
<dbReference type="AlphaFoldDB" id="A0A0C1EF35"/>